<keyword evidence="2" id="KW-1185">Reference proteome</keyword>
<gene>
    <name evidence="1" type="ORF">J5O05_11445</name>
</gene>
<evidence type="ECO:0000313" key="1">
    <source>
        <dbReference type="EMBL" id="QTH70569.1"/>
    </source>
</evidence>
<name>A0A975HK38_9GAMM</name>
<protein>
    <submittedName>
        <fullName evidence="1">Uncharacterized protein</fullName>
    </submittedName>
</protein>
<dbReference type="Proteomes" id="UP000664904">
    <property type="component" value="Chromosome"/>
</dbReference>
<dbReference type="RefSeq" id="WP_208842159.1">
    <property type="nucleotide sequence ID" value="NZ_CP072133.1"/>
</dbReference>
<organism evidence="1 2">
    <name type="scientific">Pseudoalteromonas xiamenensis</name>
    <dbReference type="NCBI Taxonomy" id="882626"/>
    <lineage>
        <taxon>Bacteria</taxon>
        <taxon>Pseudomonadati</taxon>
        <taxon>Pseudomonadota</taxon>
        <taxon>Gammaproteobacteria</taxon>
        <taxon>Alteromonadales</taxon>
        <taxon>Pseudoalteromonadaceae</taxon>
        <taxon>Pseudoalteromonas</taxon>
    </lineage>
</organism>
<sequence length="176" mass="19062">MSNLLKSLTIGTFILTSQHVLADGFDQSFTLQDFTQQDGVYSINVDTSTLPYQPVLTLTVATEGEGKLVTGQRTACTYEKAGECAGELIESSFSELVYEAQVSVSCDDKPLYKRFIHSTELTNTVLTNKSASANLKHTEYLAKNTLCSSIGLTIRPIGETQLSALEGHLSLGLSTK</sequence>
<dbReference type="KEGG" id="pxi:J5O05_11445"/>
<proteinExistence type="predicted"/>
<dbReference type="EMBL" id="CP072133">
    <property type="protein sequence ID" value="QTH70569.1"/>
    <property type="molecule type" value="Genomic_DNA"/>
</dbReference>
<dbReference type="AlphaFoldDB" id="A0A975HK38"/>
<accession>A0A975HK38</accession>
<evidence type="ECO:0000313" key="2">
    <source>
        <dbReference type="Proteomes" id="UP000664904"/>
    </source>
</evidence>
<reference evidence="1" key="1">
    <citation type="submission" date="2021-03" db="EMBL/GenBank/DDBJ databases">
        <title>Complete Genome of Pseudoalteromonas xiamenensis STKMTI.2, a new potential marine bacterium producing anti-Vibrio compounds.</title>
        <authorList>
            <person name="Handayani D.P."/>
            <person name="Isnansetyo A."/>
            <person name="Istiqomah I."/>
            <person name="Jumina J."/>
        </authorList>
    </citation>
    <scope>NUCLEOTIDE SEQUENCE</scope>
    <source>
        <strain evidence="1">STKMTI.2</strain>
    </source>
</reference>